<evidence type="ECO:0000313" key="3">
    <source>
        <dbReference type="EMBL" id="AZA13876.1"/>
    </source>
</evidence>
<sequence length="322" mass="34178">MFHREIFRFRFLALGLPTAITVFGILYGLAELPMLPNQIASHFGADGQANDYSSPLAFIAGIGALQLALVVFIGYLAGTVNRLIVVVNNAFALFFSWGVLGLTIHRNVAASGDVTQATLPWLPMLAILGCSIGVGIVLGLFAKPVYPAEDGVSRNVDKTLVADHSTTQWVGTARMPAVIIAVLLLSLAALATITVYLFLDEDASTATKVILGGATLLMLPTLAMTKLTVTVNQDQVTVAFLAGLFRSTTAVAAITAVQTQHINPMSYGGWGLRFSKHGMGYILRSGEGMTLHRANQTPLVVTVDEAQQGAAIVQGLIERNAK</sequence>
<reference evidence="3 4" key="1">
    <citation type="submission" date="2018-11" db="EMBL/GenBank/DDBJ databases">
        <authorList>
            <person name="Kleinhagauer T."/>
            <person name="Glaeser S.P."/>
            <person name="Spergser J."/>
            <person name="Ruckert C."/>
            <person name="Kaempfer P."/>
            <person name="Busse H.-J."/>
        </authorList>
    </citation>
    <scope>NUCLEOTIDE SEQUENCE [LARGE SCALE GENOMIC DNA]</scope>
    <source>
        <strain evidence="3 4">200CH</strain>
    </source>
</reference>
<keyword evidence="1" id="KW-1133">Transmembrane helix</keyword>
<keyword evidence="1" id="KW-0812">Transmembrane</keyword>
<accession>A0A3G6J7B9</accession>
<dbReference type="OrthoDB" id="4409194at2"/>
<feature type="transmembrane region" description="Helical" evidence="1">
    <location>
        <begin position="205"/>
        <end position="224"/>
    </location>
</feature>
<feature type="domain" description="DUF1648" evidence="2">
    <location>
        <begin position="20"/>
        <end position="64"/>
    </location>
</feature>
<dbReference type="RefSeq" id="WP_123928544.1">
    <property type="nucleotide sequence ID" value="NZ_CP033896.1"/>
</dbReference>
<dbReference type="AlphaFoldDB" id="A0A3G6J7B9"/>
<dbReference type="Pfam" id="PF07853">
    <property type="entry name" value="DUF1648"/>
    <property type="match status" value="1"/>
</dbReference>
<organism evidence="3 4">
    <name type="scientific">Corynebacterium choanae</name>
    <dbReference type="NCBI Taxonomy" id="1862358"/>
    <lineage>
        <taxon>Bacteria</taxon>
        <taxon>Bacillati</taxon>
        <taxon>Actinomycetota</taxon>
        <taxon>Actinomycetes</taxon>
        <taxon>Mycobacteriales</taxon>
        <taxon>Corynebacteriaceae</taxon>
        <taxon>Corynebacterium</taxon>
    </lineage>
</organism>
<evidence type="ECO:0000256" key="1">
    <source>
        <dbReference type="SAM" id="Phobius"/>
    </source>
</evidence>
<gene>
    <name evidence="3" type="ORF">CCHOA_07420</name>
</gene>
<name>A0A3G6J7B9_9CORY</name>
<dbReference type="KEGG" id="ccho:CCHOA_07420"/>
<proteinExistence type="predicted"/>
<feature type="transmembrane region" description="Helical" evidence="1">
    <location>
        <begin position="56"/>
        <end position="76"/>
    </location>
</feature>
<keyword evidence="4" id="KW-1185">Reference proteome</keyword>
<dbReference type="Proteomes" id="UP000269019">
    <property type="component" value="Chromosome"/>
</dbReference>
<protein>
    <recommendedName>
        <fullName evidence="2">DUF1648 domain-containing protein</fullName>
    </recommendedName>
</protein>
<feature type="transmembrane region" description="Helical" evidence="1">
    <location>
        <begin position="177"/>
        <end position="199"/>
    </location>
</feature>
<keyword evidence="1" id="KW-0472">Membrane</keyword>
<feature type="transmembrane region" description="Helical" evidence="1">
    <location>
        <begin position="83"/>
        <end position="104"/>
    </location>
</feature>
<feature type="transmembrane region" description="Helical" evidence="1">
    <location>
        <begin position="124"/>
        <end position="142"/>
    </location>
</feature>
<evidence type="ECO:0000313" key="4">
    <source>
        <dbReference type="Proteomes" id="UP000269019"/>
    </source>
</evidence>
<evidence type="ECO:0000259" key="2">
    <source>
        <dbReference type="Pfam" id="PF07853"/>
    </source>
</evidence>
<dbReference type="EMBL" id="CP033896">
    <property type="protein sequence ID" value="AZA13876.1"/>
    <property type="molecule type" value="Genomic_DNA"/>
</dbReference>
<feature type="transmembrane region" description="Helical" evidence="1">
    <location>
        <begin position="12"/>
        <end position="30"/>
    </location>
</feature>
<dbReference type="InterPro" id="IPR012867">
    <property type="entry name" value="DUF1648"/>
</dbReference>